<keyword evidence="5" id="KW-1185">Reference proteome</keyword>
<accession>A0A0F8EG09</accession>
<evidence type="ECO:0000313" key="3">
    <source>
        <dbReference type="EMBL" id="KKH91407.1"/>
    </source>
</evidence>
<evidence type="ECO:0000313" key="2">
    <source>
        <dbReference type="EMBL" id="KKG07005.1"/>
    </source>
</evidence>
<dbReference type="EMBL" id="JJQU01000002">
    <property type="protein sequence ID" value="KKH91407.1"/>
    <property type="molecule type" value="Genomic_DNA"/>
</dbReference>
<dbReference type="AlphaFoldDB" id="A0A0F8EG09"/>
<sequence length="64" mass="7812">MNSSENDKVWVDTGFDIDNEDKIWVEMRFSFDEYRKQLAKFGNEKEKLLSEIITDKEQIWNEMF</sequence>
<dbReference type="PATRIC" id="fig|2209.56.peg.2520"/>
<dbReference type="RefSeq" id="WP_048045793.1">
    <property type="nucleotide sequence ID" value="NZ_JJOS01000002.1"/>
</dbReference>
<evidence type="ECO:0000313" key="1">
    <source>
        <dbReference type="EMBL" id="KKF99074.1"/>
    </source>
</evidence>
<name>A0A0F8EG09_METMZ</name>
<evidence type="ECO:0000313" key="4">
    <source>
        <dbReference type="Proteomes" id="UP000034152"/>
    </source>
</evidence>
<dbReference type="EMBL" id="JJOT01000112">
    <property type="protein sequence ID" value="KKF99074.1"/>
    <property type="molecule type" value="Genomic_DNA"/>
</dbReference>
<evidence type="ECO:0000313" key="6">
    <source>
        <dbReference type="Proteomes" id="UP000034597"/>
    </source>
</evidence>
<evidence type="ECO:0000313" key="5">
    <source>
        <dbReference type="Proteomes" id="UP000034578"/>
    </source>
</evidence>
<dbReference type="Proteomes" id="UP000034578">
    <property type="component" value="Unassembled WGS sequence"/>
</dbReference>
<reference evidence="4 5" key="1">
    <citation type="journal article" date="2015" name="ISME J.">
        <title>Genomic and phenotypic differentiation among Methanosarcina mazei populations from Columbia River sediment.</title>
        <authorList>
            <person name="Youngblut N.D."/>
            <person name="Wirth J.S."/>
            <person name="Henriksen J.R."/>
            <person name="Smith M."/>
            <person name="Simon H."/>
            <person name="Metcalf W.W."/>
            <person name="Whitaker R.J."/>
        </authorList>
    </citation>
    <scope>NUCLEOTIDE SEQUENCE [LARGE SCALE GENOMIC DNA]</scope>
    <source>
        <strain evidence="3 4">1.H.M.2.1</strain>
        <strain evidence="2 5">2.F.A.2.4</strain>
        <strain evidence="1 6">2.F.T.0.2</strain>
    </source>
</reference>
<dbReference type="Proteomes" id="UP000034597">
    <property type="component" value="Unassembled WGS sequence"/>
</dbReference>
<organism evidence="2 5">
    <name type="scientific">Methanosarcina mazei</name>
    <name type="common">Methanosarcina frisia</name>
    <dbReference type="NCBI Taxonomy" id="2209"/>
    <lineage>
        <taxon>Archaea</taxon>
        <taxon>Methanobacteriati</taxon>
        <taxon>Methanobacteriota</taxon>
        <taxon>Stenosarchaea group</taxon>
        <taxon>Methanomicrobia</taxon>
        <taxon>Methanosarcinales</taxon>
        <taxon>Methanosarcinaceae</taxon>
        <taxon>Methanosarcina</taxon>
    </lineage>
</organism>
<gene>
    <name evidence="1" type="ORF">DU40_02745</name>
    <name evidence="2" type="ORF">DU47_04130</name>
    <name evidence="3" type="ORF">DU80_11745</name>
</gene>
<proteinExistence type="predicted"/>
<dbReference type="Proteomes" id="UP000034152">
    <property type="component" value="Unassembled WGS sequence"/>
</dbReference>
<comment type="caution">
    <text evidence="2">The sequence shown here is derived from an EMBL/GenBank/DDBJ whole genome shotgun (WGS) entry which is preliminary data.</text>
</comment>
<protein>
    <submittedName>
        <fullName evidence="2">Uncharacterized protein</fullName>
    </submittedName>
</protein>
<dbReference type="EMBL" id="JJOS01000002">
    <property type="protein sequence ID" value="KKG07005.1"/>
    <property type="molecule type" value="Genomic_DNA"/>
</dbReference>